<dbReference type="AlphaFoldDB" id="A0A6A7RZ06"/>
<evidence type="ECO:0000313" key="3">
    <source>
        <dbReference type="Proteomes" id="UP000342300"/>
    </source>
</evidence>
<gene>
    <name evidence="2" type="ORF">CRU78_20415</name>
</gene>
<accession>A0A6A7RZ06</accession>
<comment type="caution">
    <text evidence="2">The sequence shown here is derived from an EMBL/GenBank/DDBJ whole genome shotgun (WGS) entry which is preliminary data.</text>
</comment>
<organism evidence="2 3">
    <name type="scientific">Candidatus Accumulibacter phosphatis</name>
    <dbReference type="NCBI Taxonomy" id="327160"/>
    <lineage>
        <taxon>Bacteria</taxon>
        <taxon>Pseudomonadati</taxon>
        <taxon>Pseudomonadota</taxon>
        <taxon>Betaproteobacteria</taxon>
        <taxon>Candidatus Accumulibacter</taxon>
    </lineage>
</organism>
<sequence length="119" mass="12803">MLVKFNSSTSGQIMMFAAAARQLLEILRKDCTARGVITAEQLPEAIELLRTAVGGGRRGVAAALPAPSTAPEKNEGSEGDHPEDGPPIGLAQRAFPLIELLEWTQKEDGFILWEAAKDF</sequence>
<dbReference type="EMBL" id="PDHS01000607">
    <property type="protein sequence ID" value="MQM32718.1"/>
    <property type="molecule type" value="Genomic_DNA"/>
</dbReference>
<evidence type="ECO:0008006" key="4">
    <source>
        <dbReference type="Google" id="ProtNLM"/>
    </source>
</evidence>
<protein>
    <recommendedName>
        <fullName evidence="4">DUF1840 domain-containing protein</fullName>
    </recommendedName>
</protein>
<evidence type="ECO:0000256" key="1">
    <source>
        <dbReference type="SAM" id="MobiDB-lite"/>
    </source>
</evidence>
<dbReference type="Proteomes" id="UP000342300">
    <property type="component" value="Unassembled WGS sequence"/>
</dbReference>
<proteinExistence type="predicted"/>
<feature type="region of interest" description="Disordered" evidence="1">
    <location>
        <begin position="60"/>
        <end position="90"/>
    </location>
</feature>
<reference evidence="2 3" key="1">
    <citation type="submission" date="2017-09" db="EMBL/GenBank/DDBJ databases">
        <title>Metagenomic Analysis Reveals Denitrifying Candidatus Accumulibacter and Flanking Population as a Source of N2O.</title>
        <authorList>
            <person name="Gao H."/>
            <person name="Mao Y."/>
            <person name="Zhao X."/>
            <person name="Liu W.-T."/>
            <person name="Zhang T."/>
            <person name="Wells G."/>
        </authorList>
    </citation>
    <scope>NUCLEOTIDE SEQUENCE [LARGE SCALE GENOMIC DNA]</scope>
    <source>
        <strain evidence="2">CANDO_2_IC</strain>
    </source>
</reference>
<feature type="compositionally biased region" description="Basic and acidic residues" evidence="1">
    <location>
        <begin position="72"/>
        <end position="84"/>
    </location>
</feature>
<name>A0A6A7RZ06_9PROT</name>
<dbReference type="InterPro" id="IPR014991">
    <property type="entry name" value="DUF1840"/>
</dbReference>
<dbReference type="Pfam" id="PF08895">
    <property type="entry name" value="DUF1840"/>
    <property type="match status" value="1"/>
</dbReference>
<evidence type="ECO:0000313" key="2">
    <source>
        <dbReference type="EMBL" id="MQM32718.1"/>
    </source>
</evidence>